<dbReference type="EMBL" id="CAJVCH010141917">
    <property type="protein sequence ID" value="CAG7726930.1"/>
    <property type="molecule type" value="Genomic_DNA"/>
</dbReference>
<evidence type="ECO:0000313" key="2">
    <source>
        <dbReference type="Proteomes" id="UP000708208"/>
    </source>
</evidence>
<comment type="caution">
    <text evidence="1">The sequence shown here is derived from an EMBL/GenBank/DDBJ whole genome shotgun (WGS) entry which is preliminary data.</text>
</comment>
<dbReference type="Proteomes" id="UP000708208">
    <property type="component" value="Unassembled WGS sequence"/>
</dbReference>
<feature type="non-terminal residue" evidence="1">
    <location>
        <position position="52"/>
    </location>
</feature>
<name>A0A8J2JUJ1_9HEXA</name>
<evidence type="ECO:0000313" key="1">
    <source>
        <dbReference type="EMBL" id="CAG7726930.1"/>
    </source>
</evidence>
<organism evidence="1 2">
    <name type="scientific">Allacma fusca</name>
    <dbReference type="NCBI Taxonomy" id="39272"/>
    <lineage>
        <taxon>Eukaryota</taxon>
        <taxon>Metazoa</taxon>
        <taxon>Ecdysozoa</taxon>
        <taxon>Arthropoda</taxon>
        <taxon>Hexapoda</taxon>
        <taxon>Collembola</taxon>
        <taxon>Symphypleona</taxon>
        <taxon>Sminthuridae</taxon>
        <taxon>Allacma</taxon>
    </lineage>
</organism>
<protein>
    <submittedName>
        <fullName evidence="1">Uncharacterized protein</fullName>
    </submittedName>
</protein>
<proteinExistence type="predicted"/>
<accession>A0A8J2JUJ1</accession>
<sequence length="52" mass="6053">MKSEDSKPAFQLRKTYIFIKVLKVEENFASRASDRSDMRMGIEAKKDTDALR</sequence>
<reference evidence="1" key="1">
    <citation type="submission" date="2021-06" db="EMBL/GenBank/DDBJ databases">
        <authorList>
            <person name="Hodson N. C."/>
            <person name="Mongue J. A."/>
            <person name="Jaron S. K."/>
        </authorList>
    </citation>
    <scope>NUCLEOTIDE SEQUENCE</scope>
</reference>
<gene>
    <name evidence="1" type="ORF">AFUS01_LOCUS15806</name>
</gene>
<dbReference type="AlphaFoldDB" id="A0A8J2JUJ1"/>
<keyword evidence="2" id="KW-1185">Reference proteome</keyword>